<comment type="subunit">
    <text evidence="3">Homotrimer.</text>
</comment>
<dbReference type="AlphaFoldDB" id="A0A0G0E821"/>
<comment type="caution">
    <text evidence="6">The sequence shown here is derived from an EMBL/GenBank/DDBJ whole genome shotgun (WGS) entry which is preliminary data.</text>
</comment>
<comment type="pathway">
    <text evidence="1">Carbohydrate acid metabolism.</text>
</comment>
<proteinExistence type="inferred from homology"/>
<sequence>MKVSDLYQSLQSSRLLPIINGKDSLLVSSVIESLISASLPLIEITLRDNNSLKTLNAIRKKFPRFIIGAGTVIRIEDAKKAIGAGADFLVSPGLSQDIAEYTASHSVPYLPGVSTSTEIQQAYCLGITVLKWFPADLLGGPKMLSVLDGPFGHYGIKFIPTGGINENNFVDYLKLTNVQAVGGSFIIPEKILTQNNLSETIQHVRYVVKLARGSK</sequence>
<dbReference type="PANTHER" id="PTHR30246">
    <property type="entry name" value="2-KETO-3-DEOXY-6-PHOSPHOGLUCONATE ALDOLASE"/>
    <property type="match status" value="1"/>
</dbReference>
<dbReference type="SUPFAM" id="SSF51569">
    <property type="entry name" value="Aldolase"/>
    <property type="match status" value="1"/>
</dbReference>
<evidence type="ECO:0000313" key="6">
    <source>
        <dbReference type="EMBL" id="KKQ01662.1"/>
    </source>
</evidence>
<dbReference type="GO" id="GO:0016829">
    <property type="term" value="F:lyase activity"/>
    <property type="evidence" value="ECO:0007669"/>
    <property type="project" value="UniProtKB-KW"/>
</dbReference>
<dbReference type="PANTHER" id="PTHR30246:SF1">
    <property type="entry name" value="2-DEHYDRO-3-DEOXY-6-PHOSPHOGALACTONATE ALDOLASE-RELATED"/>
    <property type="match status" value="1"/>
</dbReference>
<evidence type="ECO:0000256" key="3">
    <source>
        <dbReference type="ARBA" id="ARBA00011233"/>
    </source>
</evidence>
<organism evidence="6 7">
    <name type="scientific">Candidatus Roizmanbacteria bacterium GW2011_GWA2_36_23</name>
    <dbReference type="NCBI Taxonomy" id="1618480"/>
    <lineage>
        <taxon>Bacteria</taxon>
        <taxon>Candidatus Roizmaniibacteriota</taxon>
    </lineage>
</organism>
<accession>A0A0G0E821</accession>
<reference evidence="6 7" key="1">
    <citation type="journal article" date="2015" name="Nature">
        <title>rRNA introns, odd ribosomes, and small enigmatic genomes across a large radiation of phyla.</title>
        <authorList>
            <person name="Brown C.T."/>
            <person name="Hug L.A."/>
            <person name="Thomas B.C."/>
            <person name="Sharon I."/>
            <person name="Castelle C.J."/>
            <person name="Singh A."/>
            <person name="Wilkins M.J."/>
            <person name="Williams K.H."/>
            <person name="Banfield J.F."/>
        </authorList>
    </citation>
    <scope>NUCLEOTIDE SEQUENCE [LARGE SCALE GENOMIC DNA]</scope>
</reference>
<dbReference type="NCBIfam" id="TIGR01182">
    <property type="entry name" value="eda"/>
    <property type="match status" value="1"/>
</dbReference>
<name>A0A0G0E821_9BACT</name>
<dbReference type="InterPro" id="IPR013785">
    <property type="entry name" value="Aldolase_TIM"/>
</dbReference>
<evidence type="ECO:0000313" key="7">
    <source>
        <dbReference type="Proteomes" id="UP000034344"/>
    </source>
</evidence>
<protein>
    <submittedName>
        <fullName evidence="6">2-dehydro-3-deoxyphosphogluconate aldolase/4-hydroxy-2-oxoglutarate aldolase</fullName>
    </submittedName>
</protein>
<dbReference type="STRING" id="1618480.US11_C0005G0018"/>
<evidence type="ECO:0000256" key="2">
    <source>
        <dbReference type="ARBA" id="ARBA00006906"/>
    </source>
</evidence>
<dbReference type="CDD" id="cd00452">
    <property type="entry name" value="KDPG_aldolase"/>
    <property type="match status" value="1"/>
</dbReference>
<dbReference type="EMBL" id="LBRS01000005">
    <property type="protein sequence ID" value="KKQ01662.1"/>
    <property type="molecule type" value="Genomic_DNA"/>
</dbReference>
<dbReference type="Pfam" id="PF01081">
    <property type="entry name" value="Aldolase"/>
    <property type="match status" value="1"/>
</dbReference>
<dbReference type="InterPro" id="IPR000887">
    <property type="entry name" value="Aldlse_KDPG_KHG"/>
</dbReference>
<gene>
    <name evidence="6" type="ORF">US11_C0005G0018</name>
</gene>
<keyword evidence="5" id="KW-0119">Carbohydrate metabolism</keyword>
<evidence type="ECO:0000256" key="5">
    <source>
        <dbReference type="ARBA" id="ARBA00023277"/>
    </source>
</evidence>
<evidence type="ECO:0000256" key="1">
    <source>
        <dbReference type="ARBA" id="ARBA00004761"/>
    </source>
</evidence>
<keyword evidence="4" id="KW-0456">Lyase</keyword>
<dbReference type="Gene3D" id="3.20.20.70">
    <property type="entry name" value="Aldolase class I"/>
    <property type="match status" value="1"/>
</dbReference>
<dbReference type="Proteomes" id="UP000034344">
    <property type="component" value="Unassembled WGS sequence"/>
</dbReference>
<comment type="similarity">
    <text evidence="2">Belongs to the KHG/KDPG aldolase family.</text>
</comment>
<evidence type="ECO:0000256" key="4">
    <source>
        <dbReference type="ARBA" id="ARBA00023239"/>
    </source>
</evidence>